<keyword evidence="1" id="KW-1133">Transmembrane helix</keyword>
<feature type="transmembrane region" description="Helical" evidence="1">
    <location>
        <begin position="426"/>
        <end position="450"/>
    </location>
</feature>
<dbReference type="Gene3D" id="1.20.1640.10">
    <property type="entry name" value="Multidrug efflux transporter AcrB transmembrane domain"/>
    <property type="match status" value="2"/>
</dbReference>
<dbReference type="SUPFAM" id="SSF82714">
    <property type="entry name" value="Multidrug efflux transporter AcrB TolC docking domain, DN and DC subdomains"/>
    <property type="match status" value="2"/>
</dbReference>
<dbReference type="InterPro" id="IPR001036">
    <property type="entry name" value="Acrflvin-R"/>
</dbReference>
<dbReference type="Proteomes" id="UP001165293">
    <property type="component" value="Unassembled WGS sequence"/>
</dbReference>
<name>A0ABS8JEX8_9GAMM</name>
<proteinExistence type="predicted"/>
<dbReference type="Gene3D" id="3.30.2090.10">
    <property type="entry name" value="Multidrug efflux transporter AcrB TolC docking domain, DN and DC subdomains"/>
    <property type="match status" value="2"/>
</dbReference>
<dbReference type="PANTHER" id="PTHR32063">
    <property type="match status" value="1"/>
</dbReference>
<feature type="transmembrane region" description="Helical" evidence="1">
    <location>
        <begin position="993"/>
        <end position="1017"/>
    </location>
</feature>
<feature type="transmembrane region" description="Helical" evidence="1">
    <location>
        <begin position="390"/>
        <end position="414"/>
    </location>
</feature>
<feature type="transmembrane region" description="Helical" evidence="1">
    <location>
        <begin position="867"/>
        <end position="886"/>
    </location>
</feature>
<feature type="transmembrane region" description="Helical" evidence="1">
    <location>
        <begin position="968"/>
        <end position="987"/>
    </location>
</feature>
<feature type="transmembrane region" description="Helical" evidence="1">
    <location>
        <begin position="534"/>
        <end position="554"/>
    </location>
</feature>
<dbReference type="Gene3D" id="3.30.70.1440">
    <property type="entry name" value="Multidrug efflux transporter AcrB pore domain"/>
    <property type="match status" value="1"/>
</dbReference>
<dbReference type="SUPFAM" id="SSF82866">
    <property type="entry name" value="Multidrug efflux transporter AcrB transmembrane domain"/>
    <property type="match status" value="2"/>
</dbReference>
<dbReference type="PRINTS" id="PR00702">
    <property type="entry name" value="ACRIFLAVINRP"/>
</dbReference>
<dbReference type="SUPFAM" id="SSF82693">
    <property type="entry name" value="Multidrug efflux transporter AcrB pore domain, PN1, PN2, PC1 and PC2 subdomains"/>
    <property type="match status" value="3"/>
</dbReference>
<feature type="transmembrane region" description="Helical" evidence="1">
    <location>
        <begin position="462"/>
        <end position="488"/>
    </location>
</feature>
<reference evidence="2" key="1">
    <citation type="submission" date="2021-10" db="EMBL/GenBank/DDBJ databases">
        <authorList>
            <person name="Lyu M."/>
            <person name="Wang X."/>
            <person name="Meng X."/>
            <person name="Xu K."/>
        </authorList>
    </citation>
    <scope>NUCLEOTIDE SEQUENCE</scope>
    <source>
        <strain evidence="2">A6</strain>
    </source>
</reference>
<gene>
    <name evidence="2" type="ORF">LK996_03590</name>
</gene>
<keyword evidence="3" id="KW-1185">Reference proteome</keyword>
<dbReference type="EMBL" id="JAJGAK010000001">
    <property type="protein sequence ID" value="MCC8362156.1"/>
    <property type="molecule type" value="Genomic_DNA"/>
</dbReference>
<evidence type="ECO:0000313" key="3">
    <source>
        <dbReference type="Proteomes" id="UP001165293"/>
    </source>
</evidence>
<dbReference type="RefSeq" id="WP_230525780.1">
    <property type="nucleotide sequence ID" value="NZ_JAJGAK010000001.1"/>
</dbReference>
<feature type="transmembrane region" description="Helical" evidence="1">
    <location>
        <begin position="893"/>
        <end position="913"/>
    </location>
</feature>
<dbReference type="Gene3D" id="3.30.70.1320">
    <property type="entry name" value="Multidrug efflux transporter AcrB pore domain like"/>
    <property type="match status" value="1"/>
</dbReference>
<dbReference type="InterPro" id="IPR027463">
    <property type="entry name" value="AcrB_DN_DC_subdom"/>
</dbReference>
<evidence type="ECO:0000313" key="2">
    <source>
        <dbReference type="EMBL" id="MCC8362156.1"/>
    </source>
</evidence>
<keyword evidence="1" id="KW-0472">Membrane</keyword>
<protein>
    <submittedName>
        <fullName evidence="2">Efflux RND transporter permease subunit</fullName>
    </submittedName>
</protein>
<dbReference type="PANTHER" id="PTHR32063:SF18">
    <property type="entry name" value="CATION EFFLUX SYSTEM PROTEIN"/>
    <property type="match status" value="1"/>
</dbReference>
<feature type="transmembrane region" description="Helical" evidence="1">
    <location>
        <begin position="338"/>
        <end position="357"/>
    </location>
</feature>
<sequence>MLKSFNLSRWAIAHPQFVLFLMLLFGAGGLFAWHHLGQAEDPSFTVKAMVVQTKWPGANADAVAQQVTDRIERKLQEVAEVDYLSSFSKPGYSQITVSLREEVPPERVADVWYQIRKKLGDAKGELPEGVQGPAFNDEFGDTFGNLYAFTSDGFSYAELRKFVDQARDEFLRVPDVSKVQYIGMQEEKIFVETSSAKLASLGLDPRIVEDTLRETNAMAPAGIVQAGPQRVALKITGEFDSVEAIADIGLQANGRSVRLGDVARIYRGYTDPVESKMHFDGKDAIGLAIAMREGGDVIRMGRDLDAAVARVQAAMPVGVEIHAVSNQPKVVQDSVHEFTKSLAEAIVIVLAVSFLSLGWRTGIVVALSIPLVLAMTFLVMYALGIDLQRISLGALIIALGLLVDDAIIAVEMMALKLEQGWDRVRAASFAYTATAFPMLTGTLITAVGFLPVGLAKSSAGEYTISIFQVVGIALILSWLVAVLFTPYLGYKLLPEHKKNANKQGAHAHDHAIDTHRGFYGMFRRLLEACLKRRGLVLGWTAAMFVGALALFQAVPQQFFPASSRPELMVDLWLPEAASIAATEGAVTRLEEKLRKDPDVEAVTGYIGMGSPRFYLPLDVQLPNTNFGQVMVMTKDGEEGRERVYARIEKMMREDFPNLRGRVGRLENGPAVGYPVRLRISGPDTEKLAAIVEQVQAVLRKDPATRDVNSDLGERLQTVRLIVDQDKARALGVSSKQIADTTQNSLSGHASTQYREDDQLIDVVTRLEIGERTDLDNIKDVRLYTRDGKYVALSQVARIELGSESSILWRRNRVPTVTVRADVVGAEGPDVTARVWPDIQKIVDDLPLGYRIEVGGASESSAKSQQSIGAVVPLAIGIILVLLMMQLQDMKKTALGVATAPLGMIGVSLILAIFRVPFGFVALLGTIALAGMIMRNSVILIDQIDQDLAQGIAPWEAIVGSTLRRFRPIVLTALAAILAMIPLTRSTFWGPMAWAIMGGLSVATLLTLIVLPTLYAWAYRVRRDSPAIVRGEAIDAGLQPA</sequence>
<evidence type="ECO:0000256" key="1">
    <source>
        <dbReference type="SAM" id="Phobius"/>
    </source>
</evidence>
<keyword evidence="1" id="KW-0812">Transmembrane</keyword>
<dbReference type="Pfam" id="PF00873">
    <property type="entry name" value="ACR_tran"/>
    <property type="match status" value="1"/>
</dbReference>
<accession>A0ABS8JEX8</accession>
<comment type="caution">
    <text evidence="2">The sequence shown here is derived from an EMBL/GenBank/DDBJ whole genome shotgun (WGS) entry which is preliminary data.</text>
</comment>
<organism evidence="2 3">
    <name type="scientific">Noviluteimonas lactosilytica</name>
    <dbReference type="NCBI Taxonomy" id="2888523"/>
    <lineage>
        <taxon>Bacteria</taxon>
        <taxon>Pseudomonadati</taxon>
        <taxon>Pseudomonadota</taxon>
        <taxon>Gammaproteobacteria</taxon>
        <taxon>Lysobacterales</taxon>
        <taxon>Lysobacteraceae</taxon>
        <taxon>Noviluteimonas</taxon>
    </lineage>
</organism>
<feature type="transmembrane region" description="Helical" evidence="1">
    <location>
        <begin position="364"/>
        <end position="384"/>
    </location>
</feature>
<dbReference type="Gene3D" id="3.30.70.1430">
    <property type="entry name" value="Multidrug efflux transporter AcrB pore domain"/>
    <property type="match status" value="2"/>
</dbReference>